<keyword evidence="5" id="KW-0479">Metal-binding</keyword>
<keyword evidence="2 4" id="KW-0863">Zinc-finger</keyword>
<dbReference type="EMBL" id="OB797552">
    <property type="protein sequence ID" value="CAD7434422.1"/>
    <property type="molecule type" value="Genomic_DNA"/>
</dbReference>
<dbReference type="PROSITE" id="PS50089">
    <property type="entry name" value="ZF_RING_2"/>
    <property type="match status" value="1"/>
</dbReference>
<comment type="subcellular location">
    <subcellularLocation>
        <location evidence="5">Membrane</location>
        <topology evidence="5">Single-pass membrane protein</topology>
    </subcellularLocation>
</comment>
<dbReference type="InterPro" id="IPR001841">
    <property type="entry name" value="Znf_RING"/>
</dbReference>
<dbReference type="GO" id="GO:0016020">
    <property type="term" value="C:membrane"/>
    <property type="evidence" value="ECO:0007669"/>
    <property type="project" value="UniProtKB-SubCell"/>
</dbReference>
<keyword evidence="3 5" id="KW-0862">Zinc</keyword>
<dbReference type="PANTHER" id="PTHR12981">
    <property type="entry name" value="ZINC FINGER PROTEIN-LIKE 1"/>
    <property type="match status" value="1"/>
</dbReference>
<name>A0A7R9EK26_9NEOP</name>
<dbReference type="InterPro" id="IPR013083">
    <property type="entry name" value="Znf_RING/FYVE/PHD"/>
</dbReference>
<reference evidence="7" key="1">
    <citation type="submission" date="2020-11" db="EMBL/GenBank/DDBJ databases">
        <authorList>
            <person name="Tran Van P."/>
        </authorList>
    </citation>
    <scope>NUCLEOTIDE SEQUENCE</scope>
</reference>
<dbReference type="SUPFAM" id="SSF57850">
    <property type="entry name" value="RING/U-box"/>
    <property type="match status" value="1"/>
</dbReference>
<feature type="domain" description="RING-type" evidence="6">
    <location>
        <begin position="54"/>
        <end position="102"/>
    </location>
</feature>
<gene>
    <name evidence="7" type="ORF">TMSB3V08_LOCUS11074</name>
</gene>
<dbReference type="PANTHER" id="PTHR12981:SF0">
    <property type="entry name" value="ZINC FINGER PROTEIN-LIKE 1"/>
    <property type="match status" value="1"/>
</dbReference>
<evidence type="ECO:0000256" key="1">
    <source>
        <dbReference type="ARBA" id="ARBA00013701"/>
    </source>
</evidence>
<organism evidence="7">
    <name type="scientific">Timema monikensis</name>
    <dbReference type="NCBI Taxonomy" id="170555"/>
    <lineage>
        <taxon>Eukaryota</taxon>
        <taxon>Metazoa</taxon>
        <taxon>Ecdysozoa</taxon>
        <taxon>Arthropoda</taxon>
        <taxon>Hexapoda</taxon>
        <taxon>Insecta</taxon>
        <taxon>Pterygota</taxon>
        <taxon>Neoptera</taxon>
        <taxon>Polyneoptera</taxon>
        <taxon>Phasmatodea</taxon>
        <taxon>Timematodea</taxon>
        <taxon>Timematoidea</taxon>
        <taxon>Timematidae</taxon>
        <taxon>Timema</taxon>
    </lineage>
</organism>
<dbReference type="AlphaFoldDB" id="A0A7R9EK26"/>
<protein>
    <recommendedName>
        <fullName evidence="1 5">Zinc finger protein-like 1 homolog</fullName>
    </recommendedName>
</protein>
<dbReference type="GO" id="GO:0008270">
    <property type="term" value="F:zinc ion binding"/>
    <property type="evidence" value="ECO:0007669"/>
    <property type="project" value="UniProtKB-UniRule"/>
</dbReference>
<evidence type="ECO:0000256" key="4">
    <source>
        <dbReference type="PROSITE-ProRule" id="PRU00175"/>
    </source>
</evidence>
<dbReference type="CDD" id="cd16487">
    <property type="entry name" value="mRING-H2-C3DHC3_ZFPL1"/>
    <property type="match status" value="1"/>
</dbReference>
<evidence type="ECO:0000259" key="6">
    <source>
        <dbReference type="PROSITE" id="PS50089"/>
    </source>
</evidence>
<evidence type="ECO:0000256" key="5">
    <source>
        <dbReference type="RuleBase" id="RU369078"/>
    </source>
</evidence>
<dbReference type="Pfam" id="PF25998">
    <property type="entry name" value="U-box_ZFPL1"/>
    <property type="match status" value="1"/>
</dbReference>
<evidence type="ECO:0000256" key="2">
    <source>
        <dbReference type="ARBA" id="ARBA00022771"/>
    </source>
</evidence>
<evidence type="ECO:0000313" key="7">
    <source>
        <dbReference type="EMBL" id="CAD7434422.1"/>
    </source>
</evidence>
<evidence type="ECO:0000256" key="3">
    <source>
        <dbReference type="ARBA" id="ARBA00022833"/>
    </source>
</evidence>
<accession>A0A7R9EK26</accession>
<proteinExistence type="inferred from homology"/>
<keyword evidence="5" id="KW-0472">Membrane</keyword>
<dbReference type="GO" id="GO:0005794">
    <property type="term" value="C:Golgi apparatus"/>
    <property type="evidence" value="ECO:0007669"/>
    <property type="project" value="TreeGrafter"/>
</dbReference>
<dbReference type="InterPro" id="IPR039043">
    <property type="entry name" value="ZFPL1"/>
</dbReference>
<dbReference type="Gene3D" id="3.30.40.10">
    <property type="entry name" value="Zinc/RING finger domain, C3HC4 (zinc finger)"/>
    <property type="match status" value="1"/>
</dbReference>
<comment type="similarity">
    <text evidence="5">Belongs to the ZFPL1 family.</text>
</comment>
<sequence>MFRPMMTPEATVWSASRFNYRLHFTHFKSGVLCEKCIVQSYLQWLQDSDYNPICELCTKELATEDCVRLICYHVYHWACLDQYARQLPATTAPAGYTCPSCKVGIFPAVNLVSAVADVLREKLAGVNWARAGLGLPLVR</sequence>
<dbReference type="InterPro" id="IPR058730">
    <property type="entry name" value="U-box_ZFPL1-like"/>
</dbReference>